<sequence>MSPPPALYNPVDKVTCRLCGRQFAKYYCPTCNVPYCSLTCFRSESHSQCSETFYKKEVELEIQSEPSKTPQERLKMMEMLQKFEEDSHQSESGGADSDDEDDGEDLAHRFQDIDLNTVPVADLWSKLTPSEQARFLKVMEDPTSGLARQLLASKELEDQRCEPWWNAPTLEPADQDVQAQPHPRFGLRPKAMDVPARMVTAVPTGQPLFYNVAAICVAYAYVTRHFSVSPLSSLTPDTPEFLDSRRLISQLVPFVTDRKSTMLYSNLSSLTTDMWSRFEPGQINSELFAFVLRDAARLVRPLSVTTTSADHRPSPNVDLNSHPYCDLILVLSDIRKLFETFRPPSKPTSRFKHVSQKLLFYAAHILSTPSRVLHALAEQLMETSLSYQKQGQETTDPALAPAAERKKPGSGAVVIEEIGG</sequence>
<dbReference type="InterPro" id="IPR039646">
    <property type="entry name" value="ZNHIT2"/>
</dbReference>
<keyword evidence="5" id="KW-1185">Reference proteome</keyword>
<keyword evidence="1" id="KW-0863">Zinc-finger</keyword>
<evidence type="ECO:0000259" key="3">
    <source>
        <dbReference type="PROSITE" id="PS51083"/>
    </source>
</evidence>
<dbReference type="SUPFAM" id="SSF144232">
    <property type="entry name" value="HIT/MYND zinc finger-like"/>
    <property type="match status" value="1"/>
</dbReference>
<feature type="domain" description="HIT-type" evidence="3">
    <location>
        <begin position="16"/>
        <end position="49"/>
    </location>
</feature>
<dbReference type="PANTHER" id="PTHR15555:SF0">
    <property type="entry name" value="ZINC FINGER HIT DOMAIN-CONTAINING PROTEIN 2"/>
    <property type="match status" value="1"/>
</dbReference>
<reference evidence="4" key="1">
    <citation type="submission" date="2018-04" db="EMBL/GenBank/DDBJ databases">
        <title>Whole genome sequencing of Hypsizygus marmoreus.</title>
        <authorList>
            <person name="Choi I.-G."/>
            <person name="Min B."/>
            <person name="Kim J.-G."/>
            <person name="Kim S."/>
            <person name="Oh Y.-L."/>
            <person name="Kong W.-S."/>
            <person name="Park H."/>
            <person name="Jeong J."/>
            <person name="Song E.-S."/>
        </authorList>
    </citation>
    <scope>NUCLEOTIDE SEQUENCE [LARGE SCALE GENOMIC DNA]</scope>
    <source>
        <strain evidence="4">51987-8</strain>
    </source>
</reference>
<feature type="region of interest" description="Disordered" evidence="2">
    <location>
        <begin position="84"/>
        <end position="104"/>
    </location>
</feature>
<feature type="region of interest" description="Disordered" evidence="2">
    <location>
        <begin position="387"/>
        <end position="411"/>
    </location>
</feature>
<dbReference type="AlphaFoldDB" id="A0A369JQT4"/>
<dbReference type="PANTHER" id="PTHR15555">
    <property type="entry name" value="ZINC FINGER HIT DOMAIN CONTAINING PROTEIN 2 PROTEIN FON -RELATED"/>
    <property type="match status" value="1"/>
</dbReference>
<dbReference type="Gene3D" id="3.30.60.190">
    <property type="match status" value="1"/>
</dbReference>
<dbReference type="PROSITE" id="PS51083">
    <property type="entry name" value="ZF_HIT"/>
    <property type="match status" value="1"/>
</dbReference>
<dbReference type="InterPro" id="IPR007529">
    <property type="entry name" value="Znf_HIT"/>
</dbReference>
<evidence type="ECO:0000313" key="4">
    <source>
        <dbReference type="EMBL" id="RDB23580.1"/>
    </source>
</evidence>
<dbReference type="InParanoid" id="A0A369JQT4"/>
<proteinExistence type="predicted"/>
<dbReference type="Proteomes" id="UP000076154">
    <property type="component" value="Unassembled WGS sequence"/>
</dbReference>
<keyword evidence="1" id="KW-0862">Zinc</keyword>
<evidence type="ECO:0000313" key="5">
    <source>
        <dbReference type="Proteomes" id="UP000076154"/>
    </source>
</evidence>
<protein>
    <submittedName>
        <fullName evidence="4">Zinc finger HIT domain-containing protein 2</fullName>
    </submittedName>
</protein>
<evidence type="ECO:0000256" key="2">
    <source>
        <dbReference type="SAM" id="MobiDB-lite"/>
    </source>
</evidence>
<dbReference type="OrthoDB" id="18412at2759"/>
<name>A0A369JQT4_HYPMA</name>
<dbReference type="GO" id="GO:0008270">
    <property type="term" value="F:zinc ion binding"/>
    <property type="evidence" value="ECO:0007669"/>
    <property type="project" value="UniProtKB-UniRule"/>
</dbReference>
<gene>
    <name evidence="4" type="primary">Znhit2</name>
    <name evidence="4" type="ORF">Hypma_009189</name>
</gene>
<accession>A0A369JQT4</accession>
<organism evidence="4 5">
    <name type="scientific">Hypsizygus marmoreus</name>
    <name type="common">White beech mushroom</name>
    <name type="synonym">Agaricus marmoreus</name>
    <dbReference type="NCBI Taxonomy" id="39966"/>
    <lineage>
        <taxon>Eukaryota</taxon>
        <taxon>Fungi</taxon>
        <taxon>Dikarya</taxon>
        <taxon>Basidiomycota</taxon>
        <taxon>Agaricomycotina</taxon>
        <taxon>Agaricomycetes</taxon>
        <taxon>Agaricomycetidae</taxon>
        <taxon>Agaricales</taxon>
        <taxon>Tricholomatineae</taxon>
        <taxon>Lyophyllaceae</taxon>
        <taxon>Hypsizygus</taxon>
    </lineage>
</organism>
<dbReference type="EMBL" id="LUEZ02000046">
    <property type="protein sequence ID" value="RDB23580.1"/>
    <property type="molecule type" value="Genomic_DNA"/>
</dbReference>
<comment type="caution">
    <text evidence="4">The sequence shown here is derived from an EMBL/GenBank/DDBJ whole genome shotgun (WGS) entry which is preliminary data.</text>
</comment>
<evidence type="ECO:0000256" key="1">
    <source>
        <dbReference type="PROSITE-ProRule" id="PRU00453"/>
    </source>
</evidence>
<dbReference type="STRING" id="39966.A0A369JQT4"/>
<keyword evidence="1" id="KW-0479">Metal-binding</keyword>
<dbReference type="Pfam" id="PF04438">
    <property type="entry name" value="zf-HIT"/>
    <property type="match status" value="1"/>
</dbReference>
<dbReference type="CDD" id="cd23024">
    <property type="entry name" value="zf-HIT_ZNHIT2-3"/>
    <property type="match status" value="1"/>
</dbReference>